<dbReference type="InterPro" id="IPR014729">
    <property type="entry name" value="Rossmann-like_a/b/a_fold"/>
</dbReference>
<name>A0AAD9CZV7_PAPLA</name>
<evidence type="ECO:0008006" key="4">
    <source>
        <dbReference type="Google" id="ProtNLM"/>
    </source>
</evidence>
<proteinExistence type="predicted"/>
<organism evidence="2 3">
    <name type="scientific">Papiliotrema laurentii</name>
    <name type="common">Cryptococcus laurentii</name>
    <dbReference type="NCBI Taxonomy" id="5418"/>
    <lineage>
        <taxon>Eukaryota</taxon>
        <taxon>Fungi</taxon>
        <taxon>Dikarya</taxon>
        <taxon>Basidiomycota</taxon>
        <taxon>Agaricomycotina</taxon>
        <taxon>Tremellomycetes</taxon>
        <taxon>Tremellales</taxon>
        <taxon>Rhynchogastremaceae</taxon>
        <taxon>Papiliotrema</taxon>
    </lineage>
</organism>
<protein>
    <recommendedName>
        <fullName evidence="4">Nicotinamide-nucleotide adenylyltransferase</fullName>
    </recommendedName>
</protein>
<evidence type="ECO:0000256" key="1">
    <source>
        <dbReference type="SAM" id="MobiDB-lite"/>
    </source>
</evidence>
<dbReference type="EMBL" id="JAODAN010000006">
    <property type="protein sequence ID" value="KAK1923799.1"/>
    <property type="molecule type" value="Genomic_DNA"/>
</dbReference>
<dbReference type="AlphaFoldDB" id="A0AAD9CZV7"/>
<gene>
    <name evidence="2" type="ORF">DB88DRAFT_473422</name>
</gene>
<dbReference type="Gene3D" id="3.40.50.620">
    <property type="entry name" value="HUPs"/>
    <property type="match status" value="1"/>
</dbReference>
<reference evidence="2" key="1">
    <citation type="submission" date="2023-02" db="EMBL/GenBank/DDBJ databases">
        <title>Identification and recombinant expression of a fungal hydrolase from Papiliotrema laurentii that hydrolyzes apple cutin and clears colloidal polyester polyurethane.</title>
        <authorList>
            <consortium name="DOE Joint Genome Institute"/>
            <person name="Roman V.A."/>
            <person name="Bojanowski C."/>
            <person name="Crable B.R."/>
            <person name="Wagner D.N."/>
            <person name="Hung C.S."/>
            <person name="Nadeau L.J."/>
            <person name="Schratz L."/>
            <person name="Haridas S."/>
            <person name="Pangilinan J."/>
            <person name="Lipzen A."/>
            <person name="Na H."/>
            <person name="Yan M."/>
            <person name="Ng V."/>
            <person name="Grigoriev I.V."/>
            <person name="Spatafora J.W."/>
            <person name="Barlow D."/>
            <person name="Biffinger J."/>
            <person name="Kelley-Loughnane N."/>
            <person name="Varaljay V.A."/>
            <person name="Crookes-Goodson W.J."/>
        </authorList>
    </citation>
    <scope>NUCLEOTIDE SEQUENCE</scope>
    <source>
        <strain evidence="2">5307AH</strain>
    </source>
</reference>
<comment type="caution">
    <text evidence="2">The sequence shown here is derived from an EMBL/GenBank/DDBJ whole genome shotgun (WGS) entry which is preliminary data.</text>
</comment>
<feature type="compositionally biased region" description="Polar residues" evidence="1">
    <location>
        <begin position="1"/>
        <end position="11"/>
    </location>
</feature>
<dbReference type="PANTHER" id="PTHR31285:SF0">
    <property type="entry name" value="NICOTINAMIDE MONONUCLEOTIDE ADENYLYLTRANSFERASE"/>
    <property type="match status" value="1"/>
</dbReference>
<dbReference type="GO" id="GO:0005737">
    <property type="term" value="C:cytoplasm"/>
    <property type="evidence" value="ECO:0007669"/>
    <property type="project" value="TreeGrafter"/>
</dbReference>
<keyword evidence="3" id="KW-1185">Reference proteome</keyword>
<evidence type="ECO:0000313" key="3">
    <source>
        <dbReference type="Proteomes" id="UP001182556"/>
    </source>
</evidence>
<accession>A0AAD9CZV7</accession>
<dbReference type="GO" id="GO:0000309">
    <property type="term" value="F:nicotinamide-nucleotide adenylyltransferase activity"/>
    <property type="evidence" value="ECO:0007669"/>
    <property type="project" value="TreeGrafter"/>
</dbReference>
<dbReference type="SUPFAM" id="SSF52374">
    <property type="entry name" value="Nucleotidylyl transferase"/>
    <property type="match status" value="1"/>
</dbReference>
<feature type="region of interest" description="Disordered" evidence="1">
    <location>
        <begin position="1"/>
        <end position="25"/>
    </location>
</feature>
<sequence length="279" mass="30983">MSLAADQSTIPKTLPPGTLHLLPSENPWPAPASRLRISVLDSSFNPPTKAHLALASLPPPPSSSPKGEADEYTSSLLLFSITNVEKILKPTDPSPEQRIHLISLLLPHLPPNTAIGLINEPTFVGKSRVIHEYIATHHLAPSHENVPSTAHHFKPELTFIIGTDTLTRFFDPRYYTSTEGGMDRAFSRFFQDEGSVLVSARRGGEAEREVERRVLERPEVERWAKQGKVVLMGTGGEDWVGMSSTKVREAVKADDWKEVERLVVPEIAAYIKEQQLYKA</sequence>
<dbReference type="GO" id="GO:0005634">
    <property type="term" value="C:nucleus"/>
    <property type="evidence" value="ECO:0007669"/>
    <property type="project" value="TreeGrafter"/>
</dbReference>
<dbReference type="PANTHER" id="PTHR31285">
    <property type="entry name" value="NICOTINAMIDE MONONUCLEOTIDE ADENYLYLTRANSFERASE"/>
    <property type="match status" value="1"/>
</dbReference>
<evidence type="ECO:0000313" key="2">
    <source>
        <dbReference type="EMBL" id="KAK1923799.1"/>
    </source>
</evidence>
<dbReference type="Proteomes" id="UP001182556">
    <property type="component" value="Unassembled WGS sequence"/>
</dbReference>
<dbReference type="GO" id="GO:0016887">
    <property type="term" value="F:ATP hydrolysis activity"/>
    <property type="evidence" value="ECO:0007669"/>
    <property type="project" value="TreeGrafter"/>
</dbReference>